<evidence type="ECO:0000313" key="1">
    <source>
        <dbReference type="EMBL" id="KAJ6731890.1"/>
    </source>
</evidence>
<keyword evidence="2" id="KW-1185">Reference proteome</keyword>
<dbReference type="EMBL" id="JAPFFK010000012">
    <property type="protein sequence ID" value="KAJ6731890.1"/>
    <property type="molecule type" value="Genomic_DNA"/>
</dbReference>
<sequence length="77" mass="9003">MKEWYWSRIISGGKDIGCVKERFQICAYNLNLLPVFHGRGFFVIGIRRIQARKYFLQLGRSYQHLVSRVPLSSIVKG</sequence>
<gene>
    <name evidence="1" type="ORF">OIU79_003088</name>
</gene>
<evidence type="ECO:0000313" key="2">
    <source>
        <dbReference type="Proteomes" id="UP001151532"/>
    </source>
</evidence>
<dbReference type="OrthoDB" id="10675848at2759"/>
<reference evidence="1" key="2">
    <citation type="journal article" date="2023" name="Int. J. Mol. Sci.">
        <title>De Novo Assembly and Annotation of 11 Diverse Shrub Willow (Salix) Genomes Reveals Novel Gene Organization in Sex-Linked Regions.</title>
        <authorList>
            <person name="Hyden B."/>
            <person name="Feng K."/>
            <person name="Yates T.B."/>
            <person name="Jawdy S."/>
            <person name="Cereghino C."/>
            <person name="Smart L.B."/>
            <person name="Muchero W."/>
        </authorList>
    </citation>
    <scope>NUCLEOTIDE SEQUENCE</scope>
    <source>
        <tissue evidence="1">Shoot tip</tissue>
    </source>
</reference>
<proteinExistence type="predicted"/>
<name>A0A9Q0UL50_SALPP</name>
<organism evidence="1 2">
    <name type="scientific">Salix purpurea</name>
    <name type="common">Purple osier willow</name>
    <dbReference type="NCBI Taxonomy" id="77065"/>
    <lineage>
        <taxon>Eukaryota</taxon>
        <taxon>Viridiplantae</taxon>
        <taxon>Streptophyta</taxon>
        <taxon>Embryophyta</taxon>
        <taxon>Tracheophyta</taxon>
        <taxon>Spermatophyta</taxon>
        <taxon>Magnoliopsida</taxon>
        <taxon>eudicotyledons</taxon>
        <taxon>Gunneridae</taxon>
        <taxon>Pentapetalae</taxon>
        <taxon>rosids</taxon>
        <taxon>fabids</taxon>
        <taxon>Malpighiales</taxon>
        <taxon>Salicaceae</taxon>
        <taxon>Saliceae</taxon>
        <taxon>Salix</taxon>
    </lineage>
</organism>
<protein>
    <submittedName>
        <fullName evidence="1">Uncharacterized protein</fullName>
    </submittedName>
</protein>
<dbReference type="AlphaFoldDB" id="A0A9Q0UL50"/>
<accession>A0A9Q0UL50</accession>
<reference evidence="1" key="1">
    <citation type="submission" date="2022-11" db="EMBL/GenBank/DDBJ databases">
        <authorList>
            <person name="Hyden B.L."/>
            <person name="Feng K."/>
            <person name="Yates T."/>
            <person name="Jawdy S."/>
            <person name="Smart L.B."/>
            <person name="Muchero W."/>
        </authorList>
    </citation>
    <scope>NUCLEOTIDE SEQUENCE</scope>
    <source>
        <tissue evidence="1">Shoot tip</tissue>
    </source>
</reference>
<comment type="caution">
    <text evidence="1">The sequence shown here is derived from an EMBL/GenBank/DDBJ whole genome shotgun (WGS) entry which is preliminary data.</text>
</comment>
<dbReference type="Proteomes" id="UP001151532">
    <property type="component" value="Chromosome 18"/>
</dbReference>